<dbReference type="Proteomes" id="UP000192790">
    <property type="component" value="Unassembled WGS sequence"/>
</dbReference>
<evidence type="ECO:0000313" key="2">
    <source>
        <dbReference type="Proteomes" id="UP000192790"/>
    </source>
</evidence>
<keyword evidence="2" id="KW-1185">Reference proteome</keyword>
<dbReference type="STRING" id="1122930.SAMN02745168_0929"/>
<reference evidence="1 2" key="1">
    <citation type="submission" date="2017-04" db="EMBL/GenBank/DDBJ databases">
        <authorList>
            <person name="Afonso C.L."/>
            <person name="Miller P.J."/>
            <person name="Scott M.A."/>
            <person name="Spackman E."/>
            <person name="Goraichik I."/>
            <person name="Dimitrov K.M."/>
            <person name="Suarez D.L."/>
            <person name="Swayne D.E."/>
        </authorList>
    </citation>
    <scope>NUCLEOTIDE SEQUENCE [LARGE SCALE GENOMIC DNA]</scope>
    <source>
        <strain evidence="1 2">DSM 12816</strain>
    </source>
</reference>
<dbReference type="RefSeq" id="WP_084233571.1">
    <property type="nucleotide sequence ID" value="NZ_FWXW01000002.1"/>
</dbReference>
<dbReference type="EMBL" id="FWXW01000002">
    <property type="protein sequence ID" value="SMC45582.1"/>
    <property type="molecule type" value="Genomic_DNA"/>
</dbReference>
<evidence type="ECO:0000313" key="1">
    <source>
        <dbReference type="EMBL" id="SMC45582.1"/>
    </source>
</evidence>
<accession>A0A1W1ZBD1</accession>
<sequence length="184" mass="20337">MMILLFASGCTGGSPGEKTRQVRETYTGAEGFVMTAKVTADYGERVYEYTLRYTYVKDGDGQIEVLEPELIAGIQAVVREDGLELIYDGASLETGRLSGDGLTPMDALPAMVRAWKEWAATEEGAETLGKTKTLRITFETESSDGDPIVHSAWFDEESYIPLQAETSVEDFTVIRCEVTEFEFT</sequence>
<proteinExistence type="predicted"/>
<organism evidence="1 2">
    <name type="scientific">Papillibacter cinnamivorans DSM 12816</name>
    <dbReference type="NCBI Taxonomy" id="1122930"/>
    <lineage>
        <taxon>Bacteria</taxon>
        <taxon>Bacillati</taxon>
        <taxon>Bacillota</taxon>
        <taxon>Clostridia</taxon>
        <taxon>Eubacteriales</taxon>
        <taxon>Oscillospiraceae</taxon>
        <taxon>Papillibacter</taxon>
    </lineage>
</organism>
<protein>
    <submittedName>
        <fullName evidence="1">Outer membrane lipoprotein-sorting protein</fullName>
    </submittedName>
</protein>
<keyword evidence="1" id="KW-0449">Lipoprotein</keyword>
<dbReference type="AlphaFoldDB" id="A0A1W1ZBD1"/>
<name>A0A1W1ZBD1_9FIRM</name>
<dbReference type="OrthoDB" id="1857125at2"/>
<gene>
    <name evidence="1" type="ORF">SAMN02745168_0929</name>
</gene>